<feature type="domain" description="HTH araC/xylS-type" evidence="6">
    <location>
        <begin position="486"/>
        <end position="583"/>
    </location>
</feature>
<feature type="domain" description="Response regulatory" evidence="7">
    <location>
        <begin position="56"/>
        <end position="173"/>
    </location>
</feature>
<protein>
    <submittedName>
        <fullName evidence="8">Response regulator</fullName>
    </submittedName>
</protein>
<dbReference type="CDD" id="cd17536">
    <property type="entry name" value="REC_YesN-like"/>
    <property type="match status" value="1"/>
</dbReference>
<dbReference type="InterPro" id="IPR041522">
    <property type="entry name" value="CdaR_GGDEF"/>
</dbReference>
<dbReference type="Proteomes" id="UP000266552">
    <property type="component" value="Chromosome"/>
</dbReference>
<dbReference type="SUPFAM" id="SSF46689">
    <property type="entry name" value="Homeodomain-like"/>
    <property type="match status" value="2"/>
</dbReference>
<reference evidence="8 9" key="1">
    <citation type="submission" date="2018-09" db="EMBL/GenBank/DDBJ databases">
        <title>Genome Sequence of Paenibacillus lautus Strain E7593-69, Azo Dye-Degrading Bacteria, Isolated from Commercial Tattoo Inks.</title>
        <authorList>
            <person name="Nho S.W."/>
            <person name="Kim S.-J."/>
            <person name="Kweon O."/>
            <person name="Cerniglia C.E."/>
        </authorList>
    </citation>
    <scope>NUCLEOTIDE SEQUENCE [LARGE SCALE GENOMIC DNA]</scope>
    <source>
        <strain evidence="8 9">E7593-69</strain>
    </source>
</reference>
<sequence length="598" mass="68157">MRCIMFDCDCSFSMEARLACIWKANLTYVHGSRSSSPVYQDPKGVDLRTMSVISTTICFIDDIQSVVDGISKQINWERHGITVSGTAINGEDGLNLITSSKPDIIVTDIRMPKLDGLELTRRVKELLPRSKVILMTGFSDFEYAKQAVQLGAFNFITKPFSLAHIEEIVVKAKEEIEALRNQEHHIADLEQRVQESMPFLRQELFAWLLHHKVNEQEAKQRWEYVTPDLEPRQLLVMILEIDGFDDKYRDSPMNELELARFALKNITEETIAVYTRGLVFRDTANRLVAVLNAPLSNSVSAIAEACCHHVSVYTSLTVSIGIGRIVSYIHDLYASYDQALHALSYHFYTGGNAVISYEEVANTEMSLPRSIRSAEQEMVYAIQSGNVSQAIMRLDHILDEFKDMLPLPKPEYFISLYYELAYMTLRALQEKVPMNELTDLSSIVREGRVSSERSLADMRRVLHHIVTLGCEHIENHSRSAAVKIIQEAIQYVKSNLDQDISLSACAKAVHLSPSYFAGLFKKVTGMAFSHYVTQIRIEEAKRLLLEDRPIQEIAESLGYAERRYFSDVFKKYTQMTPSEFKQAHLDNNFPLQKEGVRE</sequence>
<keyword evidence="1" id="KW-0805">Transcription regulation</keyword>
<evidence type="ECO:0000256" key="5">
    <source>
        <dbReference type="SAM" id="Coils"/>
    </source>
</evidence>
<gene>
    <name evidence="8" type="ORF">D5F53_15695</name>
</gene>
<name>A0A385TM03_PAELA</name>
<accession>A0A385TM03</accession>
<dbReference type="GO" id="GO:0000160">
    <property type="term" value="P:phosphorelay signal transduction system"/>
    <property type="evidence" value="ECO:0007669"/>
    <property type="project" value="InterPro"/>
</dbReference>
<dbReference type="PRINTS" id="PR00032">
    <property type="entry name" value="HTHARAC"/>
</dbReference>
<dbReference type="PROSITE" id="PS01124">
    <property type="entry name" value="HTH_ARAC_FAMILY_2"/>
    <property type="match status" value="1"/>
</dbReference>
<proteinExistence type="predicted"/>
<dbReference type="PANTHER" id="PTHR43280:SF28">
    <property type="entry name" value="HTH-TYPE TRANSCRIPTIONAL ACTIVATOR RHAS"/>
    <property type="match status" value="1"/>
</dbReference>
<keyword evidence="4" id="KW-0597">Phosphoprotein</keyword>
<evidence type="ECO:0000313" key="8">
    <source>
        <dbReference type="EMBL" id="AYB44626.1"/>
    </source>
</evidence>
<dbReference type="PROSITE" id="PS00041">
    <property type="entry name" value="HTH_ARAC_FAMILY_1"/>
    <property type="match status" value="1"/>
</dbReference>
<dbReference type="AlphaFoldDB" id="A0A385TM03"/>
<evidence type="ECO:0000256" key="2">
    <source>
        <dbReference type="ARBA" id="ARBA00023125"/>
    </source>
</evidence>
<dbReference type="SMART" id="SM00342">
    <property type="entry name" value="HTH_ARAC"/>
    <property type="match status" value="1"/>
</dbReference>
<dbReference type="InterPro" id="IPR018060">
    <property type="entry name" value="HTH_AraC"/>
</dbReference>
<dbReference type="KEGG" id="plw:D5F53_15695"/>
<evidence type="ECO:0000259" key="7">
    <source>
        <dbReference type="PROSITE" id="PS50110"/>
    </source>
</evidence>
<dbReference type="Gene3D" id="1.10.10.60">
    <property type="entry name" value="Homeodomain-like"/>
    <property type="match status" value="2"/>
</dbReference>
<evidence type="ECO:0000256" key="3">
    <source>
        <dbReference type="ARBA" id="ARBA00023163"/>
    </source>
</evidence>
<keyword evidence="3" id="KW-0804">Transcription</keyword>
<dbReference type="InterPro" id="IPR009057">
    <property type="entry name" value="Homeodomain-like_sf"/>
</dbReference>
<evidence type="ECO:0000256" key="4">
    <source>
        <dbReference type="PROSITE-ProRule" id="PRU00169"/>
    </source>
</evidence>
<evidence type="ECO:0000313" key="9">
    <source>
        <dbReference type="Proteomes" id="UP000266552"/>
    </source>
</evidence>
<feature type="coiled-coil region" evidence="5">
    <location>
        <begin position="162"/>
        <end position="192"/>
    </location>
</feature>
<dbReference type="SUPFAM" id="SSF52172">
    <property type="entry name" value="CheY-like"/>
    <property type="match status" value="1"/>
</dbReference>
<keyword evidence="9" id="KW-1185">Reference proteome</keyword>
<dbReference type="Pfam" id="PF17853">
    <property type="entry name" value="GGDEF_2"/>
    <property type="match status" value="1"/>
</dbReference>
<organism evidence="8 9">
    <name type="scientific">Paenibacillus lautus</name>
    <name type="common">Bacillus lautus</name>
    <dbReference type="NCBI Taxonomy" id="1401"/>
    <lineage>
        <taxon>Bacteria</taxon>
        <taxon>Bacillati</taxon>
        <taxon>Bacillota</taxon>
        <taxon>Bacilli</taxon>
        <taxon>Bacillales</taxon>
        <taxon>Paenibacillaceae</taxon>
        <taxon>Paenibacillus</taxon>
    </lineage>
</organism>
<dbReference type="SMART" id="SM00448">
    <property type="entry name" value="REC"/>
    <property type="match status" value="1"/>
</dbReference>
<dbReference type="Pfam" id="PF00072">
    <property type="entry name" value="Response_reg"/>
    <property type="match status" value="1"/>
</dbReference>
<dbReference type="PROSITE" id="PS50110">
    <property type="entry name" value="RESPONSE_REGULATORY"/>
    <property type="match status" value="1"/>
</dbReference>
<evidence type="ECO:0000259" key="6">
    <source>
        <dbReference type="PROSITE" id="PS01124"/>
    </source>
</evidence>
<dbReference type="InterPro" id="IPR001789">
    <property type="entry name" value="Sig_transdc_resp-reg_receiver"/>
</dbReference>
<dbReference type="Pfam" id="PF12833">
    <property type="entry name" value="HTH_18"/>
    <property type="match status" value="1"/>
</dbReference>
<dbReference type="PANTHER" id="PTHR43280">
    <property type="entry name" value="ARAC-FAMILY TRANSCRIPTIONAL REGULATOR"/>
    <property type="match status" value="1"/>
</dbReference>
<dbReference type="InterPro" id="IPR011006">
    <property type="entry name" value="CheY-like_superfamily"/>
</dbReference>
<dbReference type="GO" id="GO:0003700">
    <property type="term" value="F:DNA-binding transcription factor activity"/>
    <property type="evidence" value="ECO:0007669"/>
    <property type="project" value="InterPro"/>
</dbReference>
<dbReference type="EMBL" id="CP032412">
    <property type="protein sequence ID" value="AYB44626.1"/>
    <property type="molecule type" value="Genomic_DNA"/>
</dbReference>
<keyword evidence="5" id="KW-0175">Coiled coil</keyword>
<dbReference type="Gene3D" id="3.40.50.2300">
    <property type="match status" value="1"/>
</dbReference>
<dbReference type="GO" id="GO:0043565">
    <property type="term" value="F:sequence-specific DNA binding"/>
    <property type="evidence" value="ECO:0007669"/>
    <property type="project" value="InterPro"/>
</dbReference>
<keyword evidence="2" id="KW-0238">DNA-binding</keyword>
<evidence type="ECO:0000256" key="1">
    <source>
        <dbReference type="ARBA" id="ARBA00023015"/>
    </source>
</evidence>
<dbReference type="InterPro" id="IPR020449">
    <property type="entry name" value="Tscrpt_reg_AraC-type_HTH"/>
</dbReference>
<dbReference type="InterPro" id="IPR018062">
    <property type="entry name" value="HTH_AraC-typ_CS"/>
</dbReference>
<feature type="modified residue" description="4-aspartylphosphate" evidence="4">
    <location>
        <position position="108"/>
    </location>
</feature>